<organism evidence="1 2">
    <name type="scientific">SAR324 cluster bacterium</name>
    <dbReference type="NCBI Taxonomy" id="2024889"/>
    <lineage>
        <taxon>Bacteria</taxon>
        <taxon>Deltaproteobacteria</taxon>
        <taxon>SAR324 cluster</taxon>
    </lineage>
</organism>
<comment type="caution">
    <text evidence="1">The sequence shown here is derived from an EMBL/GenBank/DDBJ whole genome shotgun (WGS) entry which is preliminary data.</text>
</comment>
<evidence type="ECO:0000313" key="2">
    <source>
        <dbReference type="Proteomes" id="UP000226525"/>
    </source>
</evidence>
<dbReference type="Gene3D" id="1.25.40.10">
    <property type="entry name" value="Tetratricopeptide repeat domain"/>
    <property type="match status" value="1"/>
</dbReference>
<dbReference type="EMBL" id="NZEX01000159">
    <property type="protein sequence ID" value="MAH64404.1"/>
    <property type="molecule type" value="Genomic_DNA"/>
</dbReference>
<evidence type="ECO:0000313" key="1">
    <source>
        <dbReference type="EMBL" id="MAH64404.1"/>
    </source>
</evidence>
<dbReference type="SUPFAM" id="SSF48452">
    <property type="entry name" value="TPR-like"/>
    <property type="match status" value="1"/>
</dbReference>
<reference evidence="2" key="1">
    <citation type="submission" date="2017-09" db="EMBL/GenBank/DDBJ databases">
        <title>The Reconstruction of 2,631 Draft Metagenome-Assembled Genomes from the Global Oceans.</title>
        <authorList>
            <person name="Tully B.J."/>
            <person name="Graham E.D."/>
            <person name="Heidelberg J.F."/>
        </authorList>
    </citation>
    <scope>NUCLEOTIDE SEQUENCE [LARGE SCALE GENOMIC DNA]</scope>
</reference>
<dbReference type="AlphaFoldDB" id="A0A2D6YMM2"/>
<proteinExistence type="predicted"/>
<sequence length="775" mass="91975">MAMQDDIQQFGKELIQWQGPQVLGFEQTLDLLQFDQRQIRMWAVYQLIECWQERAADFVHLLLESDIAESREAAIYLVGRYHLKQFAFPIFGLFNRSKGPLKHSSAVALVELKYTAFKPALTQWFRQLWKSEELHLADLQCAIKCLVQSLDTETWDELEDALWEQRENHMKALCLFGYLCQSVQGSDRIERLMCHYRFFRVHFTDPQFFQHLASIFDCAELIRWFQAQLQFGKSVQELYPECLYGLSMQIDVELSELLARLDLLRRQQEITSLLQALEDLMCLSLDHPELTSEWPCLQEFKELVATDWDSTILKIQDQEFLLLLCLPVSAWLSLRETEFLENSRDHMASSLRLYQSPLLRENWMRMFLRDLLLQPKELRQFAADASMSPVPADPRQALLRLAGAASIERFYPFPLILPRPWQYRLTELMEQLTAIYEKWFPDLVRSRQHEHLDYALELFIRYPTSLLINQVVEHFPLLIHHHFDQLLNLIEKVPDERFLEKLLGYYRKGENSVRQLLCLLCLLHGKEHLMPSDEEVVFRQEVVPHVRIFCQKCQSAYHYPIQKLYIDAELVEQRRLLQDQDLWMPDKLNCKNCNEQLEFRTDSRFRSTLFSEVLTAKMLKLTDEEAERMQAFQLLEFPRLSNRKCNPQTFLNHLDRLLEQSQITAVEKARLLLEAGKLYLSLEWLPKAKEALRRSLELQGDQPRALYHLGELAYRERNLFDARLYFSQLLQVCTPDDFLLEDDNLYQLASHYLEILDRREYKRGSFKLVVNLQET</sequence>
<name>A0A2D6YMM2_9DELT</name>
<accession>A0A2D6YMM2</accession>
<protein>
    <submittedName>
        <fullName evidence="1">Uncharacterized protein</fullName>
    </submittedName>
</protein>
<dbReference type="InterPro" id="IPR011990">
    <property type="entry name" value="TPR-like_helical_dom_sf"/>
</dbReference>
<dbReference type="Proteomes" id="UP000226525">
    <property type="component" value="Unassembled WGS sequence"/>
</dbReference>
<gene>
    <name evidence="1" type="ORF">CMN54_13355</name>
</gene>